<reference evidence="2" key="1">
    <citation type="journal article" date="2014" name="Int. J. Syst. Evol. Microbiol.">
        <title>Complete genome of a new Firmicutes species belonging to the dominant human colonic microbiota ('Ruminococcus bicirculans') reveals two chromosomes and a selective capacity to utilize plant glucans.</title>
        <authorList>
            <consortium name="NISC Comparative Sequencing Program"/>
            <person name="Wegmann U."/>
            <person name="Louis P."/>
            <person name="Goesmann A."/>
            <person name="Henrissat B."/>
            <person name="Duncan S.H."/>
            <person name="Flint H.J."/>
        </authorList>
    </citation>
    <scope>NUCLEOTIDE SEQUENCE</scope>
    <source>
        <strain evidence="2">CGMCC 1.8884</strain>
    </source>
</reference>
<accession>A0AAV4K2P6</accession>
<protein>
    <submittedName>
        <fullName evidence="1">Uncharacterized protein</fullName>
    </submittedName>
</protein>
<reference evidence="1" key="4">
    <citation type="submission" date="2023-08" db="EMBL/GenBank/DDBJ databases">
        <authorList>
            <person name="Sun Q."/>
            <person name="Zhou Y."/>
        </authorList>
    </citation>
    <scope>NUCLEOTIDE SEQUENCE</scope>
    <source>
        <strain evidence="2">CGMCC 1.8884</strain>
        <strain evidence="1">CGMCC 1.8885</strain>
    </source>
</reference>
<name>A0AAV4K2P6_9DEIO</name>
<organism evidence="1 4">
    <name type="scientific">Deinococcus wulumuqiensis</name>
    <dbReference type="NCBI Taxonomy" id="980427"/>
    <lineage>
        <taxon>Bacteria</taxon>
        <taxon>Thermotogati</taxon>
        <taxon>Deinococcota</taxon>
        <taxon>Deinococci</taxon>
        <taxon>Deinococcales</taxon>
        <taxon>Deinococcaceae</taxon>
        <taxon>Deinococcus</taxon>
    </lineage>
</organism>
<dbReference type="Proteomes" id="UP000652720">
    <property type="component" value="Unassembled WGS sequence"/>
</dbReference>
<reference evidence="1" key="2">
    <citation type="journal article" date="2014" name="Int. J. Syst. Evol. Microbiol.">
        <title>Complete genome sequence of Corynebacterium casei LMG S-19264T (=DSM 44701T), isolated from a smear-ripened cheese.</title>
        <authorList>
            <consortium name="US DOE Joint Genome Institute (JGI-PGF)"/>
            <person name="Walter F."/>
            <person name="Albersmeier A."/>
            <person name="Kalinowski J."/>
            <person name="Ruckert C."/>
        </authorList>
    </citation>
    <scope>NUCLEOTIDE SEQUENCE</scope>
    <source>
        <strain evidence="1">CGMCC 1.8885</strain>
    </source>
</reference>
<evidence type="ECO:0000313" key="3">
    <source>
        <dbReference type="Proteomes" id="UP000630135"/>
    </source>
</evidence>
<dbReference type="AlphaFoldDB" id="A0AAV4K2P6"/>
<dbReference type="Proteomes" id="UP000630135">
    <property type="component" value="Unassembled WGS sequence"/>
</dbReference>
<keyword evidence="3" id="KW-1185">Reference proteome</keyword>
<comment type="caution">
    <text evidence="1">The sequence shown here is derived from an EMBL/GenBank/DDBJ whole genome shotgun (WGS) entry which is preliminary data.</text>
</comment>
<proteinExistence type="predicted"/>
<reference evidence="3" key="3">
    <citation type="journal article" date="2019" name="Int. J. Syst. Evol. Microbiol.">
        <title>The Global Catalogue of Microorganisms (GCM) 10K type strain sequencing project: providing services to taxonomists for standard genome sequencing and annotation.</title>
        <authorList>
            <consortium name="The Broad Institute Genomics Platform"/>
            <consortium name="The Broad Institute Genome Sequencing Center for Infectious Disease"/>
            <person name="Wu L."/>
            <person name="Ma J."/>
        </authorList>
    </citation>
    <scope>NUCLEOTIDE SEQUENCE [LARGE SCALE GENOMIC DNA]</scope>
    <source>
        <strain evidence="3">CGMCC 1.8884</strain>
    </source>
</reference>
<evidence type="ECO:0000313" key="4">
    <source>
        <dbReference type="Proteomes" id="UP000652720"/>
    </source>
</evidence>
<dbReference type="EMBL" id="BMMA01000002">
    <property type="protein sequence ID" value="GGI73447.1"/>
    <property type="molecule type" value="Genomic_DNA"/>
</dbReference>
<evidence type="ECO:0000313" key="2">
    <source>
        <dbReference type="EMBL" id="GGP30810.1"/>
    </source>
</evidence>
<sequence>MGENMPRSLPARPVTLKAMSLDYLRMYQAKMAHQAARNVTQDPAWEEGRDFPEVSFPPVIVISGGSMFSGRIAGPDGYNARMRALLRAAPDSDPEILEGLLAMYPAQTVFSPEQLAADEPVHFEHLYLIDVRSYQGHRVINLPALSLRFDAIDGWNIGELPE</sequence>
<evidence type="ECO:0000313" key="1">
    <source>
        <dbReference type="EMBL" id="GGI73447.1"/>
    </source>
</evidence>
<gene>
    <name evidence="2" type="ORF">GCM10008021_24610</name>
    <name evidence="1" type="ORF">GCM10010914_04320</name>
</gene>
<dbReference type="EMBL" id="BMLZ01000040">
    <property type="protein sequence ID" value="GGP30810.1"/>
    <property type="molecule type" value="Genomic_DNA"/>
</dbReference>